<dbReference type="InterPro" id="IPR011712">
    <property type="entry name" value="Sig_transdc_His_kin_sub3_dim/P"/>
</dbReference>
<keyword evidence="8" id="KW-0902">Two-component regulatory system</keyword>
<evidence type="ECO:0000256" key="4">
    <source>
        <dbReference type="ARBA" id="ARBA00022679"/>
    </source>
</evidence>
<evidence type="ECO:0000313" key="12">
    <source>
        <dbReference type="EMBL" id="MBB4664924.1"/>
    </source>
</evidence>
<evidence type="ECO:0000256" key="8">
    <source>
        <dbReference type="ARBA" id="ARBA00023012"/>
    </source>
</evidence>
<protein>
    <recommendedName>
        <fullName evidence="2">histidine kinase</fullName>
        <ecNumber evidence="2">2.7.13.3</ecNumber>
    </recommendedName>
</protein>
<keyword evidence="9" id="KW-1133">Transmembrane helix</keyword>
<dbReference type="EMBL" id="JACHNU010000009">
    <property type="protein sequence ID" value="MBB4664924.1"/>
    <property type="molecule type" value="Genomic_DNA"/>
</dbReference>
<dbReference type="SUPFAM" id="SSF55874">
    <property type="entry name" value="ATPase domain of HSP90 chaperone/DNA topoisomerase II/histidine kinase"/>
    <property type="match status" value="1"/>
</dbReference>
<dbReference type="GO" id="GO:0005524">
    <property type="term" value="F:ATP binding"/>
    <property type="evidence" value="ECO:0007669"/>
    <property type="project" value="UniProtKB-KW"/>
</dbReference>
<name>A0A840ILR3_9ACTN</name>
<dbReference type="Gene3D" id="1.20.5.1930">
    <property type="match status" value="1"/>
</dbReference>
<feature type="domain" description="Signal transduction histidine kinase subgroup 3 dimerisation and phosphoacceptor" evidence="11">
    <location>
        <begin position="167"/>
        <end position="230"/>
    </location>
</feature>
<keyword evidence="6 12" id="KW-0418">Kinase</keyword>
<evidence type="ECO:0000256" key="9">
    <source>
        <dbReference type="SAM" id="Phobius"/>
    </source>
</evidence>
<feature type="chain" id="PRO_5038623327" description="histidine kinase" evidence="10">
    <location>
        <begin position="20"/>
        <end position="381"/>
    </location>
</feature>
<dbReference type="Gene3D" id="3.30.565.10">
    <property type="entry name" value="Histidine kinase-like ATPase, C-terminal domain"/>
    <property type="match status" value="1"/>
</dbReference>
<dbReference type="GO" id="GO:0046983">
    <property type="term" value="F:protein dimerization activity"/>
    <property type="evidence" value="ECO:0007669"/>
    <property type="project" value="InterPro"/>
</dbReference>
<evidence type="ECO:0000259" key="11">
    <source>
        <dbReference type="Pfam" id="PF07730"/>
    </source>
</evidence>
<feature type="transmembrane region" description="Helical" evidence="9">
    <location>
        <begin position="58"/>
        <end position="88"/>
    </location>
</feature>
<evidence type="ECO:0000256" key="1">
    <source>
        <dbReference type="ARBA" id="ARBA00000085"/>
    </source>
</evidence>
<accession>A0A840ILR3</accession>
<dbReference type="PANTHER" id="PTHR24421:SF10">
    <property type="entry name" value="NITRATE_NITRITE SENSOR PROTEIN NARQ"/>
    <property type="match status" value="1"/>
</dbReference>
<dbReference type="Proteomes" id="UP000585272">
    <property type="component" value="Unassembled WGS sequence"/>
</dbReference>
<keyword evidence="5" id="KW-0547">Nucleotide-binding</keyword>
<reference evidence="12 13" key="1">
    <citation type="submission" date="2020-08" db="EMBL/GenBank/DDBJ databases">
        <title>Genomic Encyclopedia of Archaeal and Bacterial Type Strains, Phase II (KMG-II): from individual species to whole genera.</title>
        <authorList>
            <person name="Goeker M."/>
        </authorList>
    </citation>
    <scope>NUCLEOTIDE SEQUENCE [LARGE SCALE GENOMIC DNA]</scope>
    <source>
        <strain evidence="12 13">DSM 23288</strain>
    </source>
</reference>
<dbReference type="RefSeq" id="WP_183345382.1">
    <property type="nucleotide sequence ID" value="NZ_JACHNU010000009.1"/>
</dbReference>
<comment type="catalytic activity">
    <reaction evidence="1">
        <text>ATP + protein L-histidine = ADP + protein N-phospho-L-histidine.</text>
        <dbReference type="EC" id="2.7.13.3"/>
    </reaction>
</comment>
<keyword evidence="13" id="KW-1185">Reference proteome</keyword>
<evidence type="ECO:0000256" key="7">
    <source>
        <dbReference type="ARBA" id="ARBA00022840"/>
    </source>
</evidence>
<dbReference type="GO" id="GO:0000155">
    <property type="term" value="F:phosphorelay sensor kinase activity"/>
    <property type="evidence" value="ECO:0007669"/>
    <property type="project" value="InterPro"/>
</dbReference>
<evidence type="ECO:0000256" key="5">
    <source>
        <dbReference type="ARBA" id="ARBA00022741"/>
    </source>
</evidence>
<evidence type="ECO:0000256" key="6">
    <source>
        <dbReference type="ARBA" id="ARBA00022777"/>
    </source>
</evidence>
<evidence type="ECO:0000256" key="3">
    <source>
        <dbReference type="ARBA" id="ARBA00022553"/>
    </source>
</evidence>
<evidence type="ECO:0000313" key="13">
    <source>
        <dbReference type="Proteomes" id="UP000585272"/>
    </source>
</evidence>
<sequence>MPRRADVLLAALATAVALAVLQFDASDAAQVDRPPDLLGALLAVAACAPVAVRRARPLAAALVALPFACAALALGYMVIVPVLVALTLCGAATVECAHRITVPLAVYAGTAIAAAVAVTGDASPLLVRIIGGGAIGVTAVLIGDAIRSERERAREARELAQRAIVEERLRIARDVHDITGHHLSAISLHAAGAGRATSDPVARAALERIHGLTSEALGQTRRALGVLREPGPARPAARTPTPRLEQVDRLLRPAREAGLAVDLRVEGAERPLSDEVEVCAYRVVQESLTNVVRHAGASAVRVRVVYAERELQVAVDDDGVGGPGRPGGGIEGMRERVAIVGGSFAAGPAARGWSVRARLPLDAEAGLRGAPPVAGRPEVAR</sequence>
<keyword evidence="3" id="KW-0597">Phosphoprotein</keyword>
<evidence type="ECO:0000256" key="10">
    <source>
        <dbReference type="SAM" id="SignalP"/>
    </source>
</evidence>
<dbReference type="InterPro" id="IPR050482">
    <property type="entry name" value="Sensor_HK_TwoCompSys"/>
</dbReference>
<dbReference type="AlphaFoldDB" id="A0A840ILR3"/>
<evidence type="ECO:0000256" key="2">
    <source>
        <dbReference type="ARBA" id="ARBA00012438"/>
    </source>
</evidence>
<dbReference type="CDD" id="cd16917">
    <property type="entry name" value="HATPase_UhpB-NarQ-NarX-like"/>
    <property type="match status" value="1"/>
</dbReference>
<proteinExistence type="predicted"/>
<keyword evidence="10" id="KW-0732">Signal</keyword>
<dbReference type="PANTHER" id="PTHR24421">
    <property type="entry name" value="NITRATE/NITRITE SENSOR PROTEIN NARX-RELATED"/>
    <property type="match status" value="1"/>
</dbReference>
<gene>
    <name evidence="12" type="ORF">BDZ31_004542</name>
</gene>
<dbReference type="Pfam" id="PF07730">
    <property type="entry name" value="HisKA_3"/>
    <property type="match status" value="1"/>
</dbReference>
<keyword evidence="9" id="KW-0472">Membrane</keyword>
<dbReference type="EC" id="2.7.13.3" evidence="2"/>
<organism evidence="12 13">
    <name type="scientific">Conexibacter arvalis</name>
    <dbReference type="NCBI Taxonomy" id="912552"/>
    <lineage>
        <taxon>Bacteria</taxon>
        <taxon>Bacillati</taxon>
        <taxon>Actinomycetota</taxon>
        <taxon>Thermoleophilia</taxon>
        <taxon>Solirubrobacterales</taxon>
        <taxon>Conexibacteraceae</taxon>
        <taxon>Conexibacter</taxon>
    </lineage>
</organism>
<feature type="signal peptide" evidence="10">
    <location>
        <begin position="1"/>
        <end position="19"/>
    </location>
</feature>
<keyword evidence="9" id="KW-0812">Transmembrane</keyword>
<dbReference type="GO" id="GO:0016020">
    <property type="term" value="C:membrane"/>
    <property type="evidence" value="ECO:0007669"/>
    <property type="project" value="InterPro"/>
</dbReference>
<keyword evidence="7" id="KW-0067">ATP-binding</keyword>
<feature type="transmembrane region" description="Helical" evidence="9">
    <location>
        <begin position="125"/>
        <end position="146"/>
    </location>
</feature>
<keyword evidence="4" id="KW-0808">Transferase</keyword>
<comment type="caution">
    <text evidence="12">The sequence shown here is derived from an EMBL/GenBank/DDBJ whole genome shotgun (WGS) entry which is preliminary data.</text>
</comment>
<dbReference type="InterPro" id="IPR036890">
    <property type="entry name" value="HATPase_C_sf"/>
</dbReference>
<feature type="transmembrane region" description="Helical" evidence="9">
    <location>
        <begin position="100"/>
        <end position="119"/>
    </location>
</feature>